<keyword evidence="2" id="KW-0472">Membrane</keyword>
<organism evidence="4 5">
    <name type="scientific">Billgrantia pellis</name>
    <dbReference type="NCBI Taxonomy" id="2606936"/>
    <lineage>
        <taxon>Bacteria</taxon>
        <taxon>Pseudomonadati</taxon>
        <taxon>Pseudomonadota</taxon>
        <taxon>Gammaproteobacteria</taxon>
        <taxon>Oceanospirillales</taxon>
        <taxon>Halomonadaceae</taxon>
        <taxon>Billgrantia</taxon>
    </lineage>
</organism>
<feature type="compositionally biased region" description="Low complexity" evidence="1">
    <location>
        <begin position="15"/>
        <end position="29"/>
    </location>
</feature>
<comment type="caution">
    <text evidence="4">The sequence shown here is derived from an EMBL/GenBank/DDBJ whole genome shotgun (WGS) entry which is preliminary data.</text>
</comment>
<name>A0A7V7FXL3_9GAMM</name>
<protein>
    <submittedName>
        <fullName evidence="4">Tripartite tricarboxylate transporter TctB family protein</fullName>
    </submittedName>
</protein>
<feature type="transmembrane region" description="Helical" evidence="2">
    <location>
        <begin position="207"/>
        <end position="229"/>
    </location>
</feature>
<dbReference type="Proteomes" id="UP000486760">
    <property type="component" value="Unassembled WGS sequence"/>
</dbReference>
<evidence type="ECO:0000256" key="1">
    <source>
        <dbReference type="SAM" id="MobiDB-lite"/>
    </source>
</evidence>
<feature type="region of interest" description="Disordered" evidence="1">
    <location>
        <begin position="1"/>
        <end position="58"/>
    </location>
</feature>
<gene>
    <name evidence="4" type="ORF">F0A17_16275</name>
</gene>
<dbReference type="Pfam" id="PF07331">
    <property type="entry name" value="TctB"/>
    <property type="match status" value="1"/>
</dbReference>
<evidence type="ECO:0000313" key="5">
    <source>
        <dbReference type="Proteomes" id="UP000486760"/>
    </source>
</evidence>
<evidence type="ECO:0000313" key="4">
    <source>
        <dbReference type="EMBL" id="KAA0010770.1"/>
    </source>
</evidence>
<dbReference type="EMBL" id="VTPY01000006">
    <property type="protein sequence ID" value="KAA0010770.1"/>
    <property type="molecule type" value="Genomic_DNA"/>
</dbReference>
<keyword evidence="5" id="KW-1185">Reference proteome</keyword>
<feature type="transmembrane region" description="Helical" evidence="2">
    <location>
        <begin position="104"/>
        <end position="125"/>
    </location>
</feature>
<sequence>MTSRSGSAPRRRRSSPPWRSSRSRASSTRPLRRVPRASRQTRNVAPAVPPRGGAMPTARRGETLKLPYAFSGKWIVPVLLLAVTTIYLVEALQMMPPIKRGDITASFFPVVLAVIMYLSIGIVIWQGRSGSGKTATVDTPPPAAAETQAEAGVPALNRFGALWVTLATGVYIGVFSIIGYSVSTFLYVLLLTFLFGNPRPGKGGRAWIVKVSAALLITLLGYALFELIFQVRLPTLGT</sequence>
<dbReference type="InterPro" id="IPR009936">
    <property type="entry name" value="DUF1468"/>
</dbReference>
<accession>A0A7V7FXL3</accession>
<feature type="transmembrane region" description="Helical" evidence="2">
    <location>
        <begin position="170"/>
        <end position="195"/>
    </location>
</feature>
<evidence type="ECO:0000259" key="3">
    <source>
        <dbReference type="Pfam" id="PF07331"/>
    </source>
</evidence>
<proteinExistence type="predicted"/>
<feature type="transmembrane region" description="Helical" evidence="2">
    <location>
        <begin position="74"/>
        <end position="92"/>
    </location>
</feature>
<evidence type="ECO:0000256" key="2">
    <source>
        <dbReference type="SAM" id="Phobius"/>
    </source>
</evidence>
<keyword evidence="2" id="KW-1133">Transmembrane helix</keyword>
<reference evidence="4 5" key="1">
    <citation type="submission" date="2019-08" db="EMBL/GenBank/DDBJ databases">
        <title>Bioinformatics analysis of the strain L3 and L5.</title>
        <authorList>
            <person name="Li X."/>
        </authorList>
    </citation>
    <scope>NUCLEOTIDE SEQUENCE [LARGE SCALE GENOMIC DNA]</scope>
    <source>
        <strain evidence="4 5">L5</strain>
    </source>
</reference>
<feature type="domain" description="DUF1468" evidence="3">
    <location>
        <begin position="75"/>
        <end position="234"/>
    </location>
</feature>
<dbReference type="AlphaFoldDB" id="A0A7V7FXL3"/>
<keyword evidence="2" id="KW-0812">Transmembrane</keyword>